<dbReference type="Proteomes" id="UP000762676">
    <property type="component" value="Unassembled WGS sequence"/>
</dbReference>
<accession>A0AAV4HE77</accession>
<dbReference type="EMBL" id="BMAT01008945">
    <property type="protein sequence ID" value="GFR95732.1"/>
    <property type="molecule type" value="Genomic_DNA"/>
</dbReference>
<feature type="non-terminal residue" evidence="1">
    <location>
        <position position="1"/>
    </location>
</feature>
<gene>
    <name evidence="1" type="ORF">ElyMa_004436100</name>
</gene>
<keyword evidence="2" id="KW-1185">Reference proteome</keyword>
<evidence type="ECO:0000313" key="1">
    <source>
        <dbReference type="EMBL" id="GFR95732.1"/>
    </source>
</evidence>
<protein>
    <recommendedName>
        <fullName evidence="3">DUF19 domain-containing protein</fullName>
    </recommendedName>
</protein>
<sequence length="195" mass="21496">VVECINKGGAADDLDTKAIQQSLTSLNDTLDTDNSRSSLPQGITPLQDSGNCSYIKVSACLQEKITFLMYVKLVTIKERNSFCKSFSENAMSKCFSKNLESCPSDKKAWYTRVNARIDKAIDDLRMCEAPQTCILSEGFACVNKLGTEISQYDRSKDKVAVCIAQDRAKSCIDSFTYTCSSGETSQVMSAYNVSF</sequence>
<organism evidence="1 2">
    <name type="scientific">Elysia marginata</name>
    <dbReference type="NCBI Taxonomy" id="1093978"/>
    <lineage>
        <taxon>Eukaryota</taxon>
        <taxon>Metazoa</taxon>
        <taxon>Spiralia</taxon>
        <taxon>Lophotrochozoa</taxon>
        <taxon>Mollusca</taxon>
        <taxon>Gastropoda</taxon>
        <taxon>Heterobranchia</taxon>
        <taxon>Euthyneura</taxon>
        <taxon>Panpulmonata</taxon>
        <taxon>Sacoglossa</taxon>
        <taxon>Placobranchoidea</taxon>
        <taxon>Plakobranchidae</taxon>
        <taxon>Elysia</taxon>
    </lineage>
</organism>
<reference evidence="1 2" key="1">
    <citation type="journal article" date="2021" name="Elife">
        <title>Chloroplast acquisition without the gene transfer in kleptoplastic sea slugs, Plakobranchus ocellatus.</title>
        <authorList>
            <person name="Maeda T."/>
            <person name="Takahashi S."/>
            <person name="Yoshida T."/>
            <person name="Shimamura S."/>
            <person name="Takaki Y."/>
            <person name="Nagai Y."/>
            <person name="Toyoda A."/>
            <person name="Suzuki Y."/>
            <person name="Arimoto A."/>
            <person name="Ishii H."/>
            <person name="Satoh N."/>
            <person name="Nishiyama T."/>
            <person name="Hasebe M."/>
            <person name="Maruyama T."/>
            <person name="Minagawa J."/>
            <person name="Obokata J."/>
            <person name="Shigenobu S."/>
        </authorList>
    </citation>
    <scope>NUCLEOTIDE SEQUENCE [LARGE SCALE GENOMIC DNA]</scope>
</reference>
<proteinExistence type="predicted"/>
<evidence type="ECO:0008006" key="3">
    <source>
        <dbReference type="Google" id="ProtNLM"/>
    </source>
</evidence>
<evidence type="ECO:0000313" key="2">
    <source>
        <dbReference type="Proteomes" id="UP000762676"/>
    </source>
</evidence>
<dbReference type="AlphaFoldDB" id="A0AAV4HE77"/>
<comment type="caution">
    <text evidence="1">The sequence shown here is derived from an EMBL/GenBank/DDBJ whole genome shotgun (WGS) entry which is preliminary data.</text>
</comment>
<name>A0AAV4HE77_9GAST</name>